<protein>
    <recommendedName>
        <fullName evidence="3">Secreted protein</fullName>
    </recommendedName>
</protein>
<reference evidence="1" key="1">
    <citation type="submission" date="2021-09" db="EMBL/GenBank/DDBJ databases">
        <authorList>
            <consortium name="AG Swart"/>
            <person name="Singh M."/>
            <person name="Singh A."/>
            <person name="Seah K."/>
            <person name="Emmerich C."/>
        </authorList>
    </citation>
    <scope>NUCLEOTIDE SEQUENCE</scope>
    <source>
        <strain evidence="1">ATCC30299</strain>
    </source>
</reference>
<keyword evidence="2" id="KW-1185">Reference proteome</keyword>
<organism evidence="1 2">
    <name type="scientific">Blepharisma stoltei</name>
    <dbReference type="NCBI Taxonomy" id="1481888"/>
    <lineage>
        <taxon>Eukaryota</taxon>
        <taxon>Sar</taxon>
        <taxon>Alveolata</taxon>
        <taxon>Ciliophora</taxon>
        <taxon>Postciliodesmatophora</taxon>
        <taxon>Heterotrichea</taxon>
        <taxon>Heterotrichida</taxon>
        <taxon>Blepharismidae</taxon>
        <taxon>Blepharisma</taxon>
    </lineage>
</organism>
<evidence type="ECO:0000313" key="2">
    <source>
        <dbReference type="Proteomes" id="UP001162131"/>
    </source>
</evidence>
<dbReference type="Proteomes" id="UP001162131">
    <property type="component" value="Unassembled WGS sequence"/>
</dbReference>
<dbReference type="EMBL" id="CAJZBQ010000046">
    <property type="protein sequence ID" value="CAG9328659.1"/>
    <property type="molecule type" value="Genomic_DNA"/>
</dbReference>
<dbReference type="PROSITE" id="PS51257">
    <property type="entry name" value="PROKAR_LIPOPROTEIN"/>
    <property type="match status" value="1"/>
</dbReference>
<name>A0AAU9JU53_9CILI</name>
<comment type="caution">
    <text evidence="1">The sequence shown here is derived from an EMBL/GenBank/DDBJ whole genome shotgun (WGS) entry which is preliminary data.</text>
</comment>
<gene>
    <name evidence="1" type="ORF">BSTOLATCC_MIC46652</name>
</gene>
<accession>A0AAU9JU53</accession>
<evidence type="ECO:0000313" key="1">
    <source>
        <dbReference type="EMBL" id="CAG9328659.1"/>
    </source>
</evidence>
<evidence type="ECO:0008006" key="3">
    <source>
        <dbReference type="Google" id="ProtNLM"/>
    </source>
</evidence>
<sequence>MCKLKYIYIYIFIASLGNLGSSCQNREEVLAIIFYYSCNKFFAKSHLFIIWEVKFLMRDVKDERVERVKFKKNSIYTGQAGREYAKTPNFGEILWKRV</sequence>
<dbReference type="AlphaFoldDB" id="A0AAU9JU53"/>
<proteinExistence type="predicted"/>